<name>A0A8S1KA40_9CILI</name>
<protein>
    <submittedName>
        <fullName evidence="2">Uncharacterized protein</fullName>
    </submittedName>
</protein>
<dbReference type="AlphaFoldDB" id="A0A8S1KA40"/>
<feature type="compositionally biased region" description="Basic and acidic residues" evidence="1">
    <location>
        <begin position="46"/>
        <end position="58"/>
    </location>
</feature>
<evidence type="ECO:0000256" key="1">
    <source>
        <dbReference type="SAM" id="MobiDB-lite"/>
    </source>
</evidence>
<feature type="region of interest" description="Disordered" evidence="1">
    <location>
        <begin position="36"/>
        <end position="58"/>
    </location>
</feature>
<evidence type="ECO:0000313" key="3">
    <source>
        <dbReference type="Proteomes" id="UP000692954"/>
    </source>
</evidence>
<proteinExistence type="predicted"/>
<comment type="caution">
    <text evidence="2">The sequence shown here is derived from an EMBL/GenBank/DDBJ whole genome shotgun (WGS) entry which is preliminary data.</text>
</comment>
<sequence length="58" mass="7204">MINQINQQLERLFWEVEYMVKYTKCKANMINNIMPQNAQKNKTKKRDFQQLHQEKQNF</sequence>
<organism evidence="2 3">
    <name type="scientific">Paramecium sonneborni</name>
    <dbReference type="NCBI Taxonomy" id="65129"/>
    <lineage>
        <taxon>Eukaryota</taxon>
        <taxon>Sar</taxon>
        <taxon>Alveolata</taxon>
        <taxon>Ciliophora</taxon>
        <taxon>Intramacronucleata</taxon>
        <taxon>Oligohymenophorea</taxon>
        <taxon>Peniculida</taxon>
        <taxon>Parameciidae</taxon>
        <taxon>Paramecium</taxon>
    </lineage>
</organism>
<accession>A0A8S1KA40</accession>
<keyword evidence="3" id="KW-1185">Reference proteome</keyword>
<gene>
    <name evidence="2" type="ORF">PSON_ATCC_30995.1.T0040195</name>
</gene>
<dbReference type="EMBL" id="CAJJDN010000004">
    <property type="protein sequence ID" value="CAD8049552.1"/>
    <property type="molecule type" value="Genomic_DNA"/>
</dbReference>
<reference evidence="2" key="1">
    <citation type="submission" date="2021-01" db="EMBL/GenBank/DDBJ databases">
        <authorList>
            <consortium name="Genoscope - CEA"/>
            <person name="William W."/>
        </authorList>
    </citation>
    <scope>NUCLEOTIDE SEQUENCE</scope>
</reference>
<dbReference type="Proteomes" id="UP000692954">
    <property type="component" value="Unassembled WGS sequence"/>
</dbReference>
<evidence type="ECO:0000313" key="2">
    <source>
        <dbReference type="EMBL" id="CAD8049552.1"/>
    </source>
</evidence>